<feature type="region of interest" description="Disordered" evidence="1">
    <location>
        <begin position="621"/>
        <end position="683"/>
    </location>
</feature>
<evidence type="ECO:0000313" key="3">
    <source>
        <dbReference type="EMBL" id="RFU31271.1"/>
    </source>
</evidence>
<comment type="caution">
    <text evidence="3">The sequence shown here is derived from an EMBL/GenBank/DDBJ whole genome shotgun (WGS) entry which is preliminary data.</text>
</comment>
<evidence type="ECO:0000256" key="1">
    <source>
        <dbReference type="SAM" id="MobiDB-lite"/>
    </source>
</evidence>
<organism evidence="3 4">
    <name type="scientific">Scytalidium lignicola</name>
    <name type="common">Hyphomycete</name>
    <dbReference type="NCBI Taxonomy" id="5539"/>
    <lineage>
        <taxon>Eukaryota</taxon>
        <taxon>Fungi</taxon>
        <taxon>Dikarya</taxon>
        <taxon>Ascomycota</taxon>
        <taxon>Pezizomycotina</taxon>
        <taxon>Leotiomycetes</taxon>
        <taxon>Leotiomycetes incertae sedis</taxon>
        <taxon>Scytalidium</taxon>
    </lineage>
</organism>
<dbReference type="EMBL" id="NCSJ02000079">
    <property type="protein sequence ID" value="RFU31271.1"/>
    <property type="molecule type" value="Genomic_DNA"/>
</dbReference>
<feature type="region of interest" description="Disordered" evidence="1">
    <location>
        <begin position="394"/>
        <end position="418"/>
    </location>
</feature>
<evidence type="ECO:0000256" key="2">
    <source>
        <dbReference type="SAM" id="Phobius"/>
    </source>
</evidence>
<name>A0A3E2HDU1_SCYLI</name>
<keyword evidence="2" id="KW-1133">Transmembrane helix</keyword>
<dbReference type="OrthoDB" id="5292518at2759"/>
<feature type="region of interest" description="Disordered" evidence="1">
    <location>
        <begin position="492"/>
        <end position="567"/>
    </location>
</feature>
<feature type="compositionally biased region" description="Polar residues" evidence="1">
    <location>
        <begin position="394"/>
        <end position="403"/>
    </location>
</feature>
<feature type="compositionally biased region" description="Polar residues" evidence="1">
    <location>
        <begin position="540"/>
        <end position="550"/>
    </location>
</feature>
<gene>
    <name evidence="3" type="ORF">B7463_g5079</name>
</gene>
<evidence type="ECO:0000313" key="4">
    <source>
        <dbReference type="Proteomes" id="UP000258309"/>
    </source>
</evidence>
<protein>
    <submittedName>
        <fullName evidence="3">Uncharacterized protein</fullName>
    </submittedName>
</protein>
<feature type="region of interest" description="Disordered" evidence="1">
    <location>
        <begin position="172"/>
        <end position="201"/>
    </location>
</feature>
<dbReference type="STRING" id="5539.A0A3E2HDU1"/>
<proteinExistence type="predicted"/>
<keyword evidence="2" id="KW-0812">Transmembrane</keyword>
<feature type="transmembrane region" description="Helical" evidence="2">
    <location>
        <begin position="364"/>
        <end position="385"/>
    </location>
</feature>
<feature type="non-terminal residue" evidence="3">
    <location>
        <position position="683"/>
    </location>
</feature>
<feature type="non-terminal residue" evidence="3">
    <location>
        <position position="1"/>
    </location>
</feature>
<dbReference type="Proteomes" id="UP000258309">
    <property type="component" value="Unassembled WGS sequence"/>
</dbReference>
<feature type="compositionally biased region" description="Polar residues" evidence="1">
    <location>
        <begin position="492"/>
        <end position="504"/>
    </location>
</feature>
<sequence length="683" mass="73646">MVESLSEETRARGQVGSSLFIPSSYSNTVISTGIPPTAQKIYIRTENTTKASATELRCILLPQPVVTTPAINCAFGRMALVDKEALVLTRQSIHVASGGLAQATKFGRLLRLRSKVSSCNKARHLWARLEPLPGTSGSSPNPSREPGFDHEDARGLELLELLPLSGSYLAGSRGKVKPEEKNRFEPLGSSTRGHTSTEKRCDGMSAGLSVVPAVVERRMLSGRSLLWNKQLLCDYCCGTNGADQQVDAVRRAIPASLTDAVLSPESYLPRPVVSTHTYVLLHLDMATTFTLTETLTTTDATNRIHTVTTTIVTATTPQPPTVTPTSQTATATVSQMAITPPPIVKTKATGSTSSSSGLSKGTTGGIIAAAGVVLIVIVVATFFILRRLNKVMKSNRNSKTSGGPRSGQHHDRPSYNSEFDNMSFDPLMIMGSESAANVPRPAQPTMAYDPSQPAINSVSPPLPTSFSPESIGVPFSPNDYMRGYRAVPNFDYNSTDPSSVQQPVQGYFDITPDHRDQNLRFGHPSPASPPSSSHHGRQMSDASDLSQQSAELDAGRDSSAGASTPPIAATTIQRAWSGLGLSRVLSRRRSSAGNVSSIGQVEWAPIAPEGLDHIPEATETYPTTEEQEQEPQQEQHHEQHDHHDNYTNERHRKGLSNAELRQMALESRPVRFTSTASDRSLSP</sequence>
<dbReference type="AlphaFoldDB" id="A0A3E2HDU1"/>
<reference evidence="3 4" key="1">
    <citation type="submission" date="2018-05" db="EMBL/GenBank/DDBJ databases">
        <title>Draft genome sequence of Scytalidium lignicola DSM 105466, a ubiquitous saprotrophic fungus.</title>
        <authorList>
            <person name="Buettner E."/>
            <person name="Gebauer A.M."/>
            <person name="Hofrichter M."/>
            <person name="Liers C."/>
            <person name="Kellner H."/>
        </authorList>
    </citation>
    <scope>NUCLEOTIDE SEQUENCE [LARGE SCALE GENOMIC DNA]</scope>
    <source>
        <strain evidence="3 4">DSM 105466</strain>
    </source>
</reference>
<feature type="compositionally biased region" description="Polar residues" evidence="1">
    <location>
        <begin position="672"/>
        <end position="683"/>
    </location>
</feature>
<feature type="compositionally biased region" description="Basic and acidic residues" evidence="1">
    <location>
        <begin position="633"/>
        <end position="649"/>
    </location>
</feature>
<accession>A0A3E2HDU1</accession>
<keyword evidence="4" id="KW-1185">Reference proteome</keyword>
<keyword evidence="2" id="KW-0472">Membrane</keyword>